<dbReference type="SMART" id="SM00173">
    <property type="entry name" value="RAS"/>
    <property type="match status" value="1"/>
</dbReference>
<evidence type="ECO:0000313" key="2">
    <source>
        <dbReference type="EMBL" id="JAP93077.1"/>
    </source>
</evidence>
<accession>A0A146K905</accession>
<dbReference type="GO" id="GO:0005525">
    <property type="term" value="F:GTP binding"/>
    <property type="evidence" value="ECO:0007669"/>
    <property type="project" value="InterPro"/>
</dbReference>
<gene>
    <name evidence="2" type="ORF">TPC1_14768</name>
</gene>
<proteinExistence type="predicted"/>
<dbReference type="NCBIfam" id="TIGR00231">
    <property type="entry name" value="small_GTP"/>
    <property type="match status" value="1"/>
</dbReference>
<evidence type="ECO:0000256" key="1">
    <source>
        <dbReference type="ARBA" id="ARBA00022741"/>
    </source>
</evidence>
<dbReference type="AlphaFoldDB" id="A0A146K905"/>
<dbReference type="PROSITE" id="PS51419">
    <property type="entry name" value="RAB"/>
    <property type="match status" value="1"/>
</dbReference>
<dbReference type="PRINTS" id="PR00449">
    <property type="entry name" value="RASTRNSFRMNG"/>
</dbReference>
<dbReference type="PANTHER" id="PTHR47978">
    <property type="match status" value="1"/>
</dbReference>
<dbReference type="SMART" id="SM00174">
    <property type="entry name" value="RHO"/>
    <property type="match status" value="1"/>
</dbReference>
<reference evidence="2" key="1">
    <citation type="submission" date="2015-07" db="EMBL/GenBank/DDBJ databases">
        <title>Adaptation to a free-living lifestyle via gene acquisitions in the diplomonad Trepomonas sp. PC1.</title>
        <authorList>
            <person name="Xu F."/>
            <person name="Jerlstrom-Hultqvist J."/>
            <person name="Kolisko M."/>
            <person name="Simpson A.G.B."/>
            <person name="Roger A.J."/>
            <person name="Svard S.G."/>
            <person name="Andersson J.O."/>
        </authorList>
    </citation>
    <scope>NUCLEOTIDE SEQUENCE</scope>
    <source>
        <strain evidence="2">PC1</strain>
    </source>
</reference>
<dbReference type="InterPro" id="IPR001806">
    <property type="entry name" value="Small_GTPase"/>
</dbReference>
<dbReference type="SMART" id="SM00175">
    <property type="entry name" value="RAB"/>
    <property type="match status" value="1"/>
</dbReference>
<dbReference type="Pfam" id="PF00071">
    <property type="entry name" value="Ras"/>
    <property type="match status" value="1"/>
</dbReference>
<sequence length="181" mass="20573">MSDQQYKIAKVVVIGQQNAGKSTLIHRIVHGEFAMELTETMGVDFSTKQFPGRKLNIWDTAGQEQFNSLNKAFYRKAQLAFVVFDLSNEDGLQNVSFWMMQATEMIKNDFELILIGSKSDLEQKIGESELKTALQAFNRKFIRVSSKTGEGIDEILHIMKDFDVQDLDPPLVEKDEKQGCC</sequence>
<protein>
    <submittedName>
        <fullName evidence="2">Rab-like protein</fullName>
    </submittedName>
</protein>
<dbReference type="EMBL" id="GDID01003529">
    <property type="protein sequence ID" value="JAP93077.1"/>
    <property type="molecule type" value="Transcribed_RNA"/>
</dbReference>
<dbReference type="SUPFAM" id="SSF52540">
    <property type="entry name" value="P-loop containing nucleoside triphosphate hydrolases"/>
    <property type="match status" value="1"/>
</dbReference>
<name>A0A146K905_9EUKA</name>
<dbReference type="FunFam" id="3.40.50.300:FF:001447">
    <property type="entry name" value="Ras-related protein Rab-1B"/>
    <property type="match status" value="1"/>
</dbReference>
<dbReference type="CDD" id="cd00154">
    <property type="entry name" value="Rab"/>
    <property type="match status" value="1"/>
</dbReference>
<dbReference type="Gene3D" id="3.40.50.300">
    <property type="entry name" value="P-loop containing nucleotide triphosphate hydrolases"/>
    <property type="match status" value="1"/>
</dbReference>
<dbReference type="InterPro" id="IPR005225">
    <property type="entry name" value="Small_GTP-bd"/>
</dbReference>
<dbReference type="GO" id="GO:0003924">
    <property type="term" value="F:GTPase activity"/>
    <property type="evidence" value="ECO:0007669"/>
    <property type="project" value="InterPro"/>
</dbReference>
<dbReference type="InterPro" id="IPR027417">
    <property type="entry name" value="P-loop_NTPase"/>
</dbReference>
<keyword evidence="1" id="KW-0547">Nucleotide-binding</keyword>
<organism evidence="2">
    <name type="scientific">Trepomonas sp. PC1</name>
    <dbReference type="NCBI Taxonomy" id="1076344"/>
    <lineage>
        <taxon>Eukaryota</taxon>
        <taxon>Metamonada</taxon>
        <taxon>Diplomonadida</taxon>
        <taxon>Hexamitidae</taxon>
        <taxon>Hexamitinae</taxon>
        <taxon>Trepomonas</taxon>
    </lineage>
</organism>